<proteinExistence type="predicted"/>
<gene>
    <name evidence="1" type="ORF">GE061_011494</name>
</gene>
<dbReference type="EMBL" id="WIXP02000003">
    <property type="protein sequence ID" value="KAF6213772.1"/>
    <property type="molecule type" value="Genomic_DNA"/>
</dbReference>
<comment type="caution">
    <text evidence="1">The sequence shown here is derived from an EMBL/GenBank/DDBJ whole genome shotgun (WGS) entry which is preliminary data.</text>
</comment>
<evidence type="ECO:0000313" key="1">
    <source>
        <dbReference type="EMBL" id="KAF6213772.1"/>
    </source>
</evidence>
<sequence>MWFQLVIVALCVFSPSYAEPPCHLANSDVDLILNQTNYHVHAEADDTLDVEAFNRHIYLTLFGFNLPLKVFIELNDGTMYSMATLARSGDVQECSNSTYRAVEGVFSFSRMEMNYKSFEATFLYWKIVGKFSYRFKPNMNVVFTQANMDCGPDPLTLASVDNVEYEIITEDNSWGAWLVKKAVMHALRYGDNTPMLKNFLQRSWVHMDVYFGWYYCK</sequence>
<reference evidence="1" key="1">
    <citation type="journal article" date="2021" name="Mol. Ecol. Resour.">
        <title>Apolygus lucorum genome provides insights into omnivorousness and mesophyll feeding.</title>
        <authorList>
            <person name="Liu Y."/>
            <person name="Liu H."/>
            <person name="Wang H."/>
            <person name="Huang T."/>
            <person name="Liu B."/>
            <person name="Yang B."/>
            <person name="Yin L."/>
            <person name="Li B."/>
            <person name="Zhang Y."/>
            <person name="Zhang S."/>
            <person name="Jiang F."/>
            <person name="Zhang X."/>
            <person name="Ren Y."/>
            <person name="Wang B."/>
            <person name="Wang S."/>
            <person name="Lu Y."/>
            <person name="Wu K."/>
            <person name="Fan W."/>
            <person name="Wang G."/>
        </authorList>
    </citation>
    <scope>NUCLEOTIDE SEQUENCE</scope>
    <source>
        <strain evidence="1">12Hb</strain>
    </source>
</reference>
<evidence type="ECO:0000313" key="2">
    <source>
        <dbReference type="Proteomes" id="UP000466442"/>
    </source>
</evidence>
<protein>
    <submittedName>
        <fullName evidence="1">Uncharacterized protein</fullName>
    </submittedName>
</protein>
<organism evidence="1 2">
    <name type="scientific">Apolygus lucorum</name>
    <name type="common">Small green plant bug</name>
    <name type="synonym">Lygocoris lucorum</name>
    <dbReference type="NCBI Taxonomy" id="248454"/>
    <lineage>
        <taxon>Eukaryota</taxon>
        <taxon>Metazoa</taxon>
        <taxon>Ecdysozoa</taxon>
        <taxon>Arthropoda</taxon>
        <taxon>Hexapoda</taxon>
        <taxon>Insecta</taxon>
        <taxon>Pterygota</taxon>
        <taxon>Neoptera</taxon>
        <taxon>Paraneoptera</taxon>
        <taxon>Hemiptera</taxon>
        <taxon>Heteroptera</taxon>
        <taxon>Panheteroptera</taxon>
        <taxon>Cimicomorpha</taxon>
        <taxon>Miridae</taxon>
        <taxon>Mirini</taxon>
        <taxon>Apolygus</taxon>
    </lineage>
</organism>
<dbReference type="Proteomes" id="UP000466442">
    <property type="component" value="Unassembled WGS sequence"/>
</dbReference>
<dbReference type="AlphaFoldDB" id="A0A6A4IJ24"/>
<accession>A0A6A4IJ24</accession>
<name>A0A6A4IJ24_APOLU</name>
<keyword evidence="2" id="KW-1185">Reference proteome</keyword>